<comment type="caution">
    <text evidence="1">The sequence shown here is derived from an EMBL/GenBank/DDBJ whole genome shotgun (WGS) entry which is preliminary data.</text>
</comment>
<dbReference type="Gene3D" id="2.60.120.200">
    <property type="match status" value="1"/>
</dbReference>
<reference evidence="1" key="1">
    <citation type="journal article" date="2020" name="mSystems">
        <title>Genome- and Community-Level Interaction Insights into Carbon Utilization and Element Cycling Functions of Hydrothermarchaeota in Hydrothermal Sediment.</title>
        <authorList>
            <person name="Zhou Z."/>
            <person name="Liu Y."/>
            <person name="Xu W."/>
            <person name="Pan J."/>
            <person name="Luo Z.H."/>
            <person name="Li M."/>
        </authorList>
    </citation>
    <scope>NUCLEOTIDE SEQUENCE [LARGE SCALE GENOMIC DNA]</scope>
    <source>
        <strain evidence="1">SpSt-757</strain>
    </source>
</reference>
<evidence type="ECO:0000313" key="1">
    <source>
        <dbReference type="EMBL" id="HFZ08540.1"/>
    </source>
</evidence>
<dbReference type="EMBL" id="DTGG01000009">
    <property type="protein sequence ID" value="HFZ08540.1"/>
    <property type="molecule type" value="Genomic_DNA"/>
</dbReference>
<gene>
    <name evidence="1" type="ORF">ENV41_00200</name>
</gene>
<evidence type="ECO:0008006" key="2">
    <source>
        <dbReference type="Google" id="ProtNLM"/>
    </source>
</evidence>
<accession>A0A7V3J8W7</accession>
<organism evidence="1">
    <name type="scientific">candidate division CPR3 bacterium</name>
    <dbReference type="NCBI Taxonomy" id="2268181"/>
    <lineage>
        <taxon>Bacteria</taxon>
        <taxon>Bacteria division CPR3</taxon>
    </lineage>
</organism>
<dbReference type="InterPro" id="IPR013320">
    <property type="entry name" value="ConA-like_dom_sf"/>
</dbReference>
<name>A0A7V3J8W7_UNCC3</name>
<proteinExistence type="predicted"/>
<dbReference type="AlphaFoldDB" id="A0A7V3J8W7"/>
<dbReference type="SUPFAM" id="SSF49899">
    <property type="entry name" value="Concanavalin A-like lectins/glucanases"/>
    <property type="match status" value="1"/>
</dbReference>
<protein>
    <recommendedName>
        <fullName evidence="2">GH16 domain-containing protein</fullName>
    </recommendedName>
</protein>
<sequence>MNFLPIFILLNTLEFSGFRWRTFENFDPRSKNQFTSKMLEKRDDVLIFRALAKPSDTGFVYLSSGIVSEKAFSYGTFIFTVEGDLSNLKDACFAPFLYDFDAGVYEVDIEFSKWGNPLYPSGNYGIIRQFGRWYKPDSVKKTVHKFPLKLKQKSVTKHYLYWYPDSVVFASFEVKEGEERLIERWVVSDKTFVPSKPMYVEIYLWWPRNPKKLNKHEIKVLKFEYLPFKESLDKGFLPGSPEVPKVSD</sequence>